<reference evidence="1 2" key="1">
    <citation type="submission" date="2014-04" db="EMBL/GenBank/DDBJ databases">
        <authorList>
            <consortium name="DOE Joint Genome Institute"/>
            <person name="Kuo A."/>
            <person name="Tarkka M."/>
            <person name="Buscot F."/>
            <person name="Kohler A."/>
            <person name="Nagy L.G."/>
            <person name="Floudas D."/>
            <person name="Copeland A."/>
            <person name="Barry K.W."/>
            <person name="Cichocki N."/>
            <person name="Veneault-Fourrey C."/>
            <person name="LaButti K."/>
            <person name="Lindquist E.A."/>
            <person name="Lipzen A."/>
            <person name="Lundell T."/>
            <person name="Morin E."/>
            <person name="Murat C."/>
            <person name="Sun H."/>
            <person name="Tunlid A."/>
            <person name="Henrissat B."/>
            <person name="Grigoriev I.V."/>
            <person name="Hibbett D.S."/>
            <person name="Martin F."/>
            <person name="Nordberg H.P."/>
            <person name="Cantor M.N."/>
            <person name="Hua S.X."/>
        </authorList>
    </citation>
    <scope>NUCLEOTIDE SEQUENCE [LARGE SCALE GENOMIC DNA]</scope>
    <source>
        <strain evidence="1 2">F 1598</strain>
    </source>
</reference>
<dbReference type="SUPFAM" id="SSF82199">
    <property type="entry name" value="SET domain"/>
    <property type="match status" value="1"/>
</dbReference>
<gene>
    <name evidence="1" type="ORF">PILCRDRAFT_827989</name>
</gene>
<dbReference type="AlphaFoldDB" id="A0A0C3ALA8"/>
<proteinExistence type="predicted"/>
<protein>
    <submittedName>
        <fullName evidence="1">Uncharacterized protein</fullName>
    </submittedName>
</protein>
<dbReference type="OrthoDB" id="441812at2759"/>
<accession>A0A0C3ALA8</accession>
<dbReference type="InParanoid" id="A0A0C3ALA8"/>
<reference evidence="2" key="2">
    <citation type="submission" date="2015-01" db="EMBL/GenBank/DDBJ databases">
        <title>Evolutionary Origins and Diversification of the Mycorrhizal Mutualists.</title>
        <authorList>
            <consortium name="DOE Joint Genome Institute"/>
            <consortium name="Mycorrhizal Genomics Consortium"/>
            <person name="Kohler A."/>
            <person name="Kuo A."/>
            <person name="Nagy L.G."/>
            <person name="Floudas D."/>
            <person name="Copeland A."/>
            <person name="Barry K.W."/>
            <person name="Cichocki N."/>
            <person name="Veneault-Fourrey C."/>
            <person name="LaButti K."/>
            <person name="Lindquist E.A."/>
            <person name="Lipzen A."/>
            <person name="Lundell T."/>
            <person name="Morin E."/>
            <person name="Murat C."/>
            <person name="Riley R."/>
            <person name="Ohm R."/>
            <person name="Sun H."/>
            <person name="Tunlid A."/>
            <person name="Henrissat B."/>
            <person name="Grigoriev I.V."/>
            <person name="Hibbett D.S."/>
            <person name="Martin F."/>
        </authorList>
    </citation>
    <scope>NUCLEOTIDE SEQUENCE [LARGE SCALE GENOMIC DNA]</scope>
    <source>
        <strain evidence="2">F 1598</strain>
    </source>
</reference>
<evidence type="ECO:0000313" key="1">
    <source>
        <dbReference type="EMBL" id="KIM74663.1"/>
    </source>
</evidence>
<evidence type="ECO:0000313" key="2">
    <source>
        <dbReference type="Proteomes" id="UP000054166"/>
    </source>
</evidence>
<name>A0A0C3ALA8_PILCF</name>
<dbReference type="Proteomes" id="UP000054166">
    <property type="component" value="Unassembled WGS sequence"/>
</dbReference>
<dbReference type="HOGENOM" id="CLU_080511_0_0_1"/>
<dbReference type="Gene3D" id="3.90.1410.10">
    <property type="entry name" value="set domain protein methyltransferase, domain 1"/>
    <property type="match status" value="1"/>
</dbReference>
<keyword evidence="2" id="KW-1185">Reference proteome</keyword>
<dbReference type="EMBL" id="KN833057">
    <property type="protein sequence ID" value="KIM74663.1"/>
    <property type="molecule type" value="Genomic_DNA"/>
</dbReference>
<organism evidence="1 2">
    <name type="scientific">Piloderma croceum (strain F 1598)</name>
    <dbReference type="NCBI Taxonomy" id="765440"/>
    <lineage>
        <taxon>Eukaryota</taxon>
        <taxon>Fungi</taxon>
        <taxon>Dikarya</taxon>
        <taxon>Basidiomycota</taxon>
        <taxon>Agaricomycotina</taxon>
        <taxon>Agaricomycetes</taxon>
        <taxon>Agaricomycetidae</taxon>
        <taxon>Atheliales</taxon>
        <taxon>Atheliaceae</taxon>
        <taxon>Piloderma</taxon>
    </lineage>
</organism>
<sequence length="197" mass="21271">MHENLDKVPCLLEWCLTQGVRIDPRLELKENGEAGISVFSSGGYIPSPTTVVHIPKPAVLSVKSSSKSEHIAAEPYGHGAHLALALAVYIELLQGKDSHWFGYLQSLPKEPVALALFWGVGDGMTDTPSDVSEIDNQSAPGGRFLDGQQAMTWITGTELEKEMRGSAETGQTLLVSQDAITRYTTPRQFVLGSAGYS</sequence>
<dbReference type="InterPro" id="IPR046341">
    <property type="entry name" value="SET_dom_sf"/>
</dbReference>